<dbReference type="EMBL" id="CAXAMN010023028">
    <property type="protein sequence ID" value="CAK9074595.1"/>
    <property type="molecule type" value="Genomic_DNA"/>
</dbReference>
<name>A0ABP0PF12_9DINO</name>
<evidence type="ECO:0000313" key="2">
    <source>
        <dbReference type="Proteomes" id="UP001642484"/>
    </source>
</evidence>
<organism evidence="1 2">
    <name type="scientific">Durusdinium trenchii</name>
    <dbReference type="NCBI Taxonomy" id="1381693"/>
    <lineage>
        <taxon>Eukaryota</taxon>
        <taxon>Sar</taxon>
        <taxon>Alveolata</taxon>
        <taxon>Dinophyceae</taxon>
        <taxon>Suessiales</taxon>
        <taxon>Symbiodiniaceae</taxon>
        <taxon>Durusdinium</taxon>
    </lineage>
</organism>
<evidence type="ECO:0000313" key="1">
    <source>
        <dbReference type="EMBL" id="CAK9074595.1"/>
    </source>
</evidence>
<reference evidence="1 2" key="1">
    <citation type="submission" date="2024-02" db="EMBL/GenBank/DDBJ databases">
        <authorList>
            <person name="Chen Y."/>
            <person name="Shah S."/>
            <person name="Dougan E. K."/>
            <person name="Thang M."/>
            <person name="Chan C."/>
        </authorList>
    </citation>
    <scope>NUCLEOTIDE SEQUENCE [LARGE SCALE GENOMIC DNA]</scope>
</reference>
<sequence>MCYFLGYLRSRPSTCREAWYWTKIQRRVDGIMDCAARKGRDFYGPEERSLRLCCLLRKSAGVRRLPGHTLCVVLKQLEVRCSSDVRWRTDVPSRIPTCHSAP</sequence>
<accession>A0ABP0PF12</accession>
<keyword evidence="2" id="KW-1185">Reference proteome</keyword>
<dbReference type="Proteomes" id="UP001642484">
    <property type="component" value="Unassembled WGS sequence"/>
</dbReference>
<gene>
    <name evidence="1" type="ORF">CCMP2556_LOCUS36744</name>
</gene>
<protein>
    <submittedName>
        <fullName evidence="1">Uncharacterized protein</fullName>
    </submittedName>
</protein>
<proteinExistence type="predicted"/>
<comment type="caution">
    <text evidence="1">The sequence shown here is derived from an EMBL/GenBank/DDBJ whole genome shotgun (WGS) entry which is preliminary data.</text>
</comment>